<dbReference type="PANTHER" id="PTHR12907">
    <property type="entry name" value="EGL NINE HOMOLOG-RELATED"/>
    <property type="match status" value="1"/>
</dbReference>
<dbReference type="GO" id="GO:0031418">
    <property type="term" value="F:L-ascorbic acid binding"/>
    <property type="evidence" value="ECO:0007669"/>
    <property type="project" value="UniProtKB-KW"/>
</dbReference>
<evidence type="ECO:0000256" key="3">
    <source>
        <dbReference type="ARBA" id="ARBA00022723"/>
    </source>
</evidence>
<dbReference type="SMART" id="SM00702">
    <property type="entry name" value="P4Hc"/>
    <property type="match status" value="1"/>
</dbReference>
<feature type="domain" description="MYND-type" evidence="15">
    <location>
        <begin position="15"/>
        <end position="52"/>
    </location>
</feature>
<sequence length="478" mass="53358">MAEGVRDISNEHIVCQLCGAHDDLQLCSRCKKTWYCSREHQKYDWKYHKKTCTKKQHNDSKTNSHDGFDMTSAELQTRVGEVNNSGMESVGRDNISVSHLESNTTCSSSMHSIMLTKNAEGGESCQPIPSVMHGPKKGKQPGDSELPEAQSGVREGSDIDDKDVESMSFRSMDLSDEVLPSGSYSESSNSDVFTIEGSSETFILESDDSALCKPDYSLTKSGHSESTMYPKGDVDTRQTYISIIESRNKALAQYVVNCLNKYGICVVDNFLGESKGLEILENVNSLHKSGTFAGGQVIDQSTKSTRRIRGDIITWVDGTEPECEHIQFLISSVDAVILQCAGQLGNFDINGRTKAMVACYPGKGSHYMRHVDNPNGDGRCVTCIYYLNKDWEAKVNGGLLKIYPEGQNIVASIEPKFDRLLFFWSDRRNPHEVMPAFKTRYAITVWYYDSKERKRAVKKFKGKNPKQTSVPLISSQKS</sequence>
<dbReference type="OrthoDB" id="76265at2759"/>
<feature type="domain" description="Fe2OG dioxygenase" evidence="16">
    <location>
        <begin position="348"/>
        <end position="449"/>
    </location>
</feature>
<name>A0A210PPM0_MIZYE</name>
<dbReference type="InterPro" id="IPR005123">
    <property type="entry name" value="Oxoglu/Fe-dep_dioxygenase_dom"/>
</dbReference>
<dbReference type="FunFam" id="2.60.120.620:FF:000005">
    <property type="entry name" value="Egl nine homolog 1"/>
    <property type="match status" value="1"/>
</dbReference>
<keyword evidence="5" id="KW-0862">Zinc</keyword>
<keyword evidence="7" id="KW-0223">Dioxygenase</keyword>
<accession>A0A210PPM0</accession>
<dbReference type="GO" id="GO:0071456">
    <property type="term" value="P:cellular response to hypoxia"/>
    <property type="evidence" value="ECO:0007669"/>
    <property type="project" value="TreeGrafter"/>
</dbReference>
<dbReference type="InterPro" id="IPR006620">
    <property type="entry name" value="Pro_4_hyd_alph"/>
</dbReference>
<evidence type="ECO:0000256" key="7">
    <source>
        <dbReference type="ARBA" id="ARBA00022964"/>
    </source>
</evidence>
<evidence type="ECO:0000256" key="8">
    <source>
        <dbReference type="ARBA" id="ARBA00023002"/>
    </source>
</evidence>
<evidence type="ECO:0000256" key="5">
    <source>
        <dbReference type="ARBA" id="ARBA00022833"/>
    </source>
</evidence>
<proteinExistence type="predicted"/>
<dbReference type="Gene3D" id="2.60.120.620">
    <property type="entry name" value="q2cbj1_9rhob like domain"/>
    <property type="match status" value="1"/>
</dbReference>
<keyword evidence="4 13" id="KW-0863">Zinc-finger</keyword>
<evidence type="ECO:0000256" key="4">
    <source>
        <dbReference type="ARBA" id="ARBA00022771"/>
    </source>
</evidence>
<evidence type="ECO:0000313" key="18">
    <source>
        <dbReference type="Proteomes" id="UP000242188"/>
    </source>
</evidence>
<dbReference type="AlphaFoldDB" id="A0A210PPM0"/>
<dbReference type="GO" id="GO:0008198">
    <property type="term" value="F:ferrous iron binding"/>
    <property type="evidence" value="ECO:0007669"/>
    <property type="project" value="TreeGrafter"/>
</dbReference>
<evidence type="ECO:0000313" key="17">
    <source>
        <dbReference type="EMBL" id="OWF38394.1"/>
    </source>
</evidence>
<keyword evidence="6" id="KW-0847">Vitamin C</keyword>
<dbReference type="Gene3D" id="6.10.140.2220">
    <property type="match status" value="1"/>
</dbReference>
<keyword evidence="18" id="KW-1185">Reference proteome</keyword>
<comment type="subcellular location">
    <subcellularLocation>
        <location evidence="2">Nucleus</location>
    </subcellularLocation>
</comment>
<keyword evidence="3" id="KW-0479">Metal-binding</keyword>
<dbReference type="Proteomes" id="UP000242188">
    <property type="component" value="Unassembled WGS sequence"/>
</dbReference>
<evidence type="ECO:0000256" key="11">
    <source>
        <dbReference type="ARBA" id="ARBA00039004"/>
    </source>
</evidence>
<dbReference type="InterPro" id="IPR002893">
    <property type="entry name" value="Znf_MYND"/>
</dbReference>
<comment type="catalytic activity">
    <reaction evidence="12">
        <text>L-prolyl-[hypoxia-inducible factor alpha subunit] + 2-oxoglutarate + O2 = trans-4-hydroxy-L-prolyl-[hypoxia-inducible factor alpha subunit] + succinate + CO2</text>
        <dbReference type="Rhea" id="RHEA:48400"/>
        <dbReference type="Rhea" id="RHEA-COMP:12093"/>
        <dbReference type="Rhea" id="RHEA-COMP:12094"/>
        <dbReference type="ChEBI" id="CHEBI:15379"/>
        <dbReference type="ChEBI" id="CHEBI:16526"/>
        <dbReference type="ChEBI" id="CHEBI:16810"/>
        <dbReference type="ChEBI" id="CHEBI:30031"/>
        <dbReference type="ChEBI" id="CHEBI:50342"/>
        <dbReference type="ChEBI" id="CHEBI:61965"/>
        <dbReference type="EC" id="1.14.11.29"/>
    </reaction>
</comment>
<dbReference type="Pfam" id="PF13640">
    <property type="entry name" value="2OG-FeII_Oxy_3"/>
    <property type="match status" value="1"/>
</dbReference>
<feature type="region of interest" description="Disordered" evidence="14">
    <location>
        <begin position="459"/>
        <end position="478"/>
    </location>
</feature>
<protein>
    <recommendedName>
        <fullName evidence="11">hypoxia-inducible factor-proline dioxygenase</fullName>
        <ecNumber evidence="11">1.14.11.29</ecNumber>
    </recommendedName>
</protein>
<dbReference type="GO" id="GO:0005634">
    <property type="term" value="C:nucleus"/>
    <property type="evidence" value="ECO:0007669"/>
    <property type="project" value="UniProtKB-SubCell"/>
</dbReference>
<comment type="cofactor">
    <cofactor evidence="1">
        <name>L-ascorbate</name>
        <dbReference type="ChEBI" id="CHEBI:38290"/>
    </cofactor>
</comment>
<evidence type="ECO:0000256" key="10">
    <source>
        <dbReference type="ARBA" id="ARBA00023242"/>
    </source>
</evidence>
<dbReference type="Pfam" id="PF01753">
    <property type="entry name" value="zf-MYND"/>
    <property type="match status" value="1"/>
</dbReference>
<dbReference type="GO" id="GO:0008270">
    <property type="term" value="F:zinc ion binding"/>
    <property type="evidence" value="ECO:0007669"/>
    <property type="project" value="UniProtKB-KW"/>
</dbReference>
<dbReference type="EMBL" id="NEDP02005568">
    <property type="protein sequence ID" value="OWF38394.1"/>
    <property type="molecule type" value="Genomic_DNA"/>
</dbReference>
<evidence type="ECO:0000259" key="15">
    <source>
        <dbReference type="PROSITE" id="PS50865"/>
    </source>
</evidence>
<dbReference type="EC" id="1.14.11.29" evidence="11"/>
<dbReference type="PROSITE" id="PS51471">
    <property type="entry name" value="FE2OG_OXY"/>
    <property type="match status" value="1"/>
</dbReference>
<keyword evidence="8" id="KW-0560">Oxidoreductase</keyword>
<evidence type="ECO:0000256" key="14">
    <source>
        <dbReference type="SAM" id="MobiDB-lite"/>
    </source>
</evidence>
<evidence type="ECO:0000256" key="9">
    <source>
        <dbReference type="ARBA" id="ARBA00023004"/>
    </source>
</evidence>
<dbReference type="PROSITE" id="PS50865">
    <property type="entry name" value="ZF_MYND_2"/>
    <property type="match status" value="1"/>
</dbReference>
<dbReference type="STRING" id="6573.A0A210PPM0"/>
<dbReference type="GO" id="GO:0160082">
    <property type="term" value="F:hypoxia-inducible factor-proline dioxygenase activity"/>
    <property type="evidence" value="ECO:0007669"/>
    <property type="project" value="UniProtKB-EC"/>
</dbReference>
<dbReference type="InterPro" id="IPR051559">
    <property type="entry name" value="HIF_prolyl_hydroxylases"/>
</dbReference>
<feature type="compositionally biased region" description="Polar residues" evidence="14">
    <location>
        <begin position="465"/>
        <end position="478"/>
    </location>
</feature>
<reference evidence="17 18" key="1">
    <citation type="journal article" date="2017" name="Nat. Ecol. Evol.">
        <title>Scallop genome provides insights into evolution of bilaterian karyotype and development.</title>
        <authorList>
            <person name="Wang S."/>
            <person name="Zhang J."/>
            <person name="Jiao W."/>
            <person name="Li J."/>
            <person name="Xun X."/>
            <person name="Sun Y."/>
            <person name="Guo X."/>
            <person name="Huan P."/>
            <person name="Dong B."/>
            <person name="Zhang L."/>
            <person name="Hu X."/>
            <person name="Sun X."/>
            <person name="Wang J."/>
            <person name="Zhao C."/>
            <person name="Wang Y."/>
            <person name="Wang D."/>
            <person name="Huang X."/>
            <person name="Wang R."/>
            <person name="Lv J."/>
            <person name="Li Y."/>
            <person name="Zhang Z."/>
            <person name="Liu B."/>
            <person name="Lu W."/>
            <person name="Hui Y."/>
            <person name="Liang J."/>
            <person name="Zhou Z."/>
            <person name="Hou R."/>
            <person name="Li X."/>
            <person name="Liu Y."/>
            <person name="Li H."/>
            <person name="Ning X."/>
            <person name="Lin Y."/>
            <person name="Zhao L."/>
            <person name="Xing Q."/>
            <person name="Dou J."/>
            <person name="Li Y."/>
            <person name="Mao J."/>
            <person name="Guo H."/>
            <person name="Dou H."/>
            <person name="Li T."/>
            <person name="Mu C."/>
            <person name="Jiang W."/>
            <person name="Fu Q."/>
            <person name="Fu X."/>
            <person name="Miao Y."/>
            <person name="Liu J."/>
            <person name="Yu Q."/>
            <person name="Li R."/>
            <person name="Liao H."/>
            <person name="Li X."/>
            <person name="Kong Y."/>
            <person name="Jiang Z."/>
            <person name="Chourrout D."/>
            <person name="Li R."/>
            <person name="Bao Z."/>
        </authorList>
    </citation>
    <scope>NUCLEOTIDE SEQUENCE [LARGE SCALE GENOMIC DNA]</scope>
    <source>
        <strain evidence="17 18">PY_sf001</strain>
    </source>
</reference>
<keyword evidence="9" id="KW-0408">Iron</keyword>
<evidence type="ECO:0000256" key="1">
    <source>
        <dbReference type="ARBA" id="ARBA00001961"/>
    </source>
</evidence>
<keyword evidence="10" id="KW-0539">Nucleus</keyword>
<dbReference type="SUPFAM" id="SSF144232">
    <property type="entry name" value="HIT/MYND zinc finger-like"/>
    <property type="match status" value="1"/>
</dbReference>
<evidence type="ECO:0000256" key="2">
    <source>
        <dbReference type="ARBA" id="ARBA00004123"/>
    </source>
</evidence>
<dbReference type="PANTHER" id="PTHR12907:SF26">
    <property type="entry name" value="HIF PROLYL HYDROXYLASE, ISOFORM C"/>
    <property type="match status" value="1"/>
</dbReference>
<feature type="region of interest" description="Disordered" evidence="14">
    <location>
        <begin position="119"/>
        <end position="162"/>
    </location>
</feature>
<dbReference type="InterPro" id="IPR044862">
    <property type="entry name" value="Pro_4_hyd_alph_FE2OG_OXY"/>
</dbReference>
<evidence type="ECO:0000256" key="13">
    <source>
        <dbReference type="PROSITE-ProRule" id="PRU00134"/>
    </source>
</evidence>
<evidence type="ECO:0000259" key="16">
    <source>
        <dbReference type="PROSITE" id="PS51471"/>
    </source>
</evidence>
<evidence type="ECO:0000256" key="6">
    <source>
        <dbReference type="ARBA" id="ARBA00022896"/>
    </source>
</evidence>
<organism evidence="17 18">
    <name type="scientific">Mizuhopecten yessoensis</name>
    <name type="common">Japanese scallop</name>
    <name type="synonym">Patinopecten yessoensis</name>
    <dbReference type="NCBI Taxonomy" id="6573"/>
    <lineage>
        <taxon>Eukaryota</taxon>
        <taxon>Metazoa</taxon>
        <taxon>Spiralia</taxon>
        <taxon>Lophotrochozoa</taxon>
        <taxon>Mollusca</taxon>
        <taxon>Bivalvia</taxon>
        <taxon>Autobranchia</taxon>
        <taxon>Pteriomorphia</taxon>
        <taxon>Pectinida</taxon>
        <taxon>Pectinoidea</taxon>
        <taxon>Pectinidae</taxon>
        <taxon>Mizuhopecten</taxon>
    </lineage>
</organism>
<gene>
    <name evidence="17" type="ORF">KP79_PYT10730</name>
</gene>
<comment type="caution">
    <text evidence="17">The sequence shown here is derived from an EMBL/GenBank/DDBJ whole genome shotgun (WGS) entry which is preliminary data.</text>
</comment>
<evidence type="ECO:0000256" key="12">
    <source>
        <dbReference type="ARBA" id="ARBA00049134"/>
    </source>
</evidence>